<evidence type="ECO:0000313" key="2">
    <source>
        <dbReference type="Proteomes" id="UP001519460"/>
    </source>
</evidence>
<organism evidence="1 2">
    <name type="scientific">Batillaria attramentaria</name>
    <dbReference type="NCBI Taxonomy" id="370345"/>
    <lineage>
        <taxon>Eukaryota</taxon>
        <taxon>Metazoa</taxon>
        <taxon>Spiralia</taxon>
        <taxon>Lophotrochozoa</taxon>
        <taxon>Mollusca</taxon>
        <taxon>Gastropoda</taxon>
        <taxon>Caenogastropoda</taxon>
        <taxon>Sorbeoconcha</taxon>
        <taxon>Cerithioidea</taxon>
        <taxon>Batillariidae</taxon>
        <taxon>Batillaria</taxon>
    </lineage>
</organism>
<comment type="caution">
    <text evidence="1">The sequence shown here is derived from an EMBL/GenBank/DDBJ whole genome shotgun (WGS) entry which is preliminary data.</text>
</comment>
<protein>
    <submittedName>
        <fullName evidence="1">Uncharacterized protein</fullName>
    </submittedName>
</protein>
<dbReference type="Proteomes" id="UP001519460">
    <property type="component" value="Unassembled WGS sequence"/>
</dbReference>
<feature type="non-terminal residue" evidence="1">
    <location>
        <position position="58"/>
    </location>
</feature>
<proteinExistence type="predicted"/>
<dbReference type="AlphaFoldDB" id="A0ABD0L693"/>
<dbReference type="EMBL" id="JACVVK020000080">
    <property type="protein sequence ID" value="KAK7494833.1"/>
    <property type="molecule type" value="Genomic_DNA"/>
</dbReference>
<name>A0ABD0L693_9CAEN</name>
<keyword evidence="2" id="KW-1185">Reference proteome</keyword>
<accession>A0ABD0L693</accession>
<evidence type="ECO:0000313" key="1">
    <source>
        <dbReference type="EMBL" id="KAK7494833.1"/>
    </source>
</evidence>
<gene>
    <name evidence="1" type="ORF">BaRGS_00013960</name>
</gene>
<reference evidence="1 2" key="1">
    <citation type="journal article" date="2023" name="Sci. Data">
        <title>Genome assembly of the Korean intertidal mud-creeper Batillaria attramentaria.</title>
        <authorList>
            <person name="Patra A.K."/>
            <person name="Ho P.T."/>
            <person name="Jun S."/>
            <person name="Lee S.J."/>
            <person name="Kim Y."/>
            <person name="Won Y.J."/>
        </authorList>
    </citation>
    <scope>NUCLEOTIDE SEQUENCE [LARGE SCALE GENOMIC DNA]</scope>
    <source>
        <strain evidence="1">Wonlab-2016</strain>
    </source>
</reference>
<sequence>MPVFNSLAEDEHEAEHICWNLRVSRLTMMNSAVRLFVTFTVIHWLMHTQYTTPSHFHR</sequence>